<dbReference type="AlphaFoldDB" id="A0A9D3VR62"/>
<sequence length="272" mass="30433">MNLFMHCVGSISYTVGLNGLRGAYFEPFRGVRQGDPLSPYLFLICAQAPREGAEGVLRVVSEYECFNLARLETYPFVTRRSLLGARGLLQLGTSCWIGTGASVNIWNDSWIPGPASNLYPFYGESEDSVDHLLRFYSITRQLLTVLKIDLVPPDAFPDYRNWLQHVFQTSSKENQQILAITYWAIWFSRNQLIHGGGRQTVQELAHFVLGHFKEFNVVVLAIAPPCSTQRPLWCPPGPGVIKFNFDASFNVARNASISGILARNEKGQIMGA</sequence>
<name>A0A9D3VR62_9ROSI</name>
<keyword evidence="2" id="KW-1185">Reference proteome</keyword>
<comment type="caution">
    <text evidence="1">The sequence shown here is derived from an EMBL/GenBank/DDBJ whole genome shotgun (WGS) entry which is preliminary data.</text>
</comment>
<proteinExistence type="predicted"/>
<protein>
    <recommendedName>
        <fullName evidence="3">Reverse transcriptase domain-containing protein</fullName>
    </recommendedName>
</protein>
<accession>A0A9D3VR62</accession>
<evidence type="ECO:0000313" key="1">
    <source>
        <dbReference type="EMBL" id="KAH1092316.1"/>
    </source>
</evidence>
<reference evidence="1 2" key="1">
    <citation type="journal article" date="2021" name="Plant Biotechnol. J.">
        <title>Multi-omics assisted identification of the key and species-specific regulatory components of drought-tolerant mechanisms in Gossypium stocksii.</title>
        <authorList>
            <person name="Yu D."/>
            <person name="Ke L."/>
            <person name="Zhang D."/>
            <person name="Wu Y."/>
            <person name="Sun Y."/>
            <person name="Mei J."/>
            <person name="Sun J."/>
            <person name="Sun Y."/>
        </authorList>
    </citation>
    <scope>NUCLEOTIDE SEQUENCE [LARGE SCALE GENOMIC DNA]</scope>
    <source>
        <strain evidence="2">cv. E1</strain>
        <tissue evidence="1">Leaf</tissue>
    </source>
</reference>
<gene>
    <name evidence="1" type="ORF">J1N35_019573</name>
</gene>
<evidence type="ECO:0008006" key="3">
    <source>
        <dbReference type="Google" id="ProtNLM"/>
    </source>
</evidence>
<dbReference type="Proteomes" id="UP000828251">
    <property type="component" value="Unassembled WGS sequence"/>
</dbReference>
<dbReference type="EMBL" id="JAIQCV010000006">
    <property type="protein sequence ID" value="KAH1092316.1"/>
    <property type="molecule type" value="Genomic_DNA"/>
</dbReference>
<organism evidence="1 2">
    <name type="scientific">Gossypium stocksii</name>
    <dbReference type="NCBI Taxonomy" id="47602"/>
    <lineage>
        <taxon>Eukaryota</taxon>
        <taxon>Viridiplantae</taxon>
        <taxon>Streptophyta</taxon>
        <taxon>Embryophyta</taxon>
        <taxon>Tracheophyta</taxon>
        <taxon>Spermatophyta</taxon>
        <taxon>Magnoliopsida</taxon>
        <taxon>eudicotyledons</taxon>
        <taxon>Gunneridae</taxon>
        <taxon>Pentapetalae</taxon>
        <taxon>rosids</taxon>
        <taxon>malvids</taxon>
        <taxon>Malvales</taxon>
        <taxon>Malvaceae</taxon>
        <taxon>Malvoideae</taxon>
        <taxon>Gossypium</taxon>
    </lineage>
</organism>
<dbReference type="OrthoDB" id="1932527at2759"/>
<evidence type="ECO:0000313" key="2">
    <source>
        <dbReference type="Proteomes" id="UP000828251"/>
    </source>
</evidence>